<organism evidence="1 2">
    <name type="scientific">Anguilla anguilla</name>
    <name type="common">European freshwater eel</name>
    <name type="synonym">Muraena anguilla</name>
    <dbReference type="NCBI Taxonomy" id="7936"/>
    <lineage>
        <taxon>Eukaryota</taxon>
        <taxon>Metazoa</taxon>
        <taxon>Chordata</taxon>
        <taxon>Craniata</taxon>
        <taxon>Vertebrata</taxon>
        <taxon>Euteleostomi</taxon>
        <taxon>Actinopterygii</taxon>
        <taxon>Neopterygii</taxon>
        <taxon>Teleostei</taxon>
        <taxon>Anguilliformes</taxon>
        <taxon>Anguillidae</taxon>
        <taxon>Anguilla</taxon>
    </lineage>
</organism>
<evidence type="ECO:0000313" key="2">
    <source>
        <dbReference type="Proteomes" id="UP001044222"/>
    </source>
</evidence>
<accession>A0A9D3MIM0</accession>
<comment type="caution">
    <text evidence="1">The sequence shown here is derived from an EMBL/GenBank/DDBJ whole genome shotgun (WGS) entry which is preliminary data.</text>
</comment>
<dbReference type="AlphaFoldDB" id="A0A9D3MIM0"/>
<evidence type="ECO:0000313" key="1">
    <source>
        <dbReference type="EMBL" id="KAG5849601.1"/>
    </source>
</evidence>
<reference evidence="1" key="1">
    <citation type="submission" date="2021-01" db="EMBL/GenBank/DDBJ databases">
        <title>A chromosome-scale assembly of European eel, Anguilla anguilla.</title>
        <authorList>
            <person name="Henkel C."/>
            <person name="Jong-Raadsen S.A."/>
            <person name="Dufour S."/>
            <person name="Weltzien F.-A."/>
            <person name="Palstra A.P."/>
            <person name="Pelster B."/>
            <person name="Spaink H.P."/>
            <person name="Van Den Thillart G.E."/>
            <person name="Jansen H."/>
            <person name="Zahm M."/>
            <person name="Klopp C."/>
            <person name="Cedric C."/>
            <person name="Louis A."/>
            <person name="Berthelot C."/>
            <person name="Parey E."/>
            <person name="Roest Crollius H."/>
            <person name="Montfort J."/>
            <person name="Robinson-Rechavi M."/>
            <person name="Bucao C."/>
            <person name="Bouchez O."/>
            <person name="Gislard M."/>
            <person name="Lluch J."/>
            <person name="Milhes M."/>
            <person name="Lampietro C."/>
            <person name="Lopez Roques C."/>
            <person name="Donnadieu C."/>
            <person name="Braasch I."/>
            <person name="Desvignes T."/>
            <person name="Postlethwait J."/>
            <person name="Bobe J."/>
            <person name="Guiguen Y."/>
            <person name="Dirks R."/>
        </authorList>
    </citation>
    <scope>NUCLEOTIDE SEQUENCE</scope>
    <source>
        <strain evidence="1">Tag_6206</strain>
        <tissue evidence="1">Liver</tissue>
    </source>
</reference>
<dbReference type="EMBL" id="JAFIRN010000005">
    <property type="protein sequence ID" value="KAG5849601.1"/>
    <property type="molecule type" value="Genomic_DNA"/>
</dbReference>
<dbReference type="Proteomes" id="UP001044222">
    <property type="component" value="Unassembled WGS sequence"/>
</dbReference>
<name>A0A9D3MIM0_ANGAN</name>
<keyword evidence="2" id="KW-1185">Reference proteome</keyword>
<gene>
    <name evidence="1" type="ORF">ANANG_G00112680</name>
</gene>
<proteinExistence type="predicted"/>
<protein>
    <submittedName>
        <fullName evidence="1">Uncharacterized protein</fullName>
    </submittedName>
</protein>
<sequence>MMGHHEIRGKGLTVIGHLSVIGRGQTLVSLTDHSVGLQEGVVSLSLFISVLWGESLI</sequence>